<evidence type="ECO:0000259" key="3">
    <source>
        <dbReference type="PROSITE" id="PS51272"/>
    </source>
</evidence>
<evidence type="ECO:0000256" key="2">
    <source>
        <dbReference type="SAM" id="SignalP"/>
    </source>
</evidence>
<dbReference type="KEGG" id="ccl:Clocl_0629"/>
<proteinExistence type="predicted"/>
<dbReference type="PROSITE" id="PS51272">
    <property type="entry name" value="SLH"/>
    <property type="match status" value="2"/>
</dbReference>
<reference evidence="4 5" key="2">
    <citation type="journal article" date="2012" name="Stand. Genomic Sci.">
        <title>Complete Genome Sequence of Clostridium clariflavum DSM 19732.</title>
        <authorList>
            <person name="Izquierdo J.A."/>
            <person name="Goodwin L."/>
            <person name="Davenport K.W."/>
            <person name="Teshima H."/>
            <person name="Bruce D."/>
            <person name="Detter C."/>
            <person name="Tapia R."/>
            <person name="Han S."/>
            <person name="Land M."/>
            <person name="Hauser L."/>
            <person name="Jeffries C.D."/>
            <person name="Han J."/>
            <person name="Pitluck S."/>
            <person name="Nolan M."/>
            <person name="Chen A."/>
            <person name="Huntemann M."/>
            <person name="Mavromatis K."/>
            <person name="Mikhailova N."/>
            <person name="Liolios K."/>
            <person name="Woyke T."/>
            <person name="Lynd L.R."/>
        </authorList>
    </citation>
    <scope>NUCLEOTIDE SEQUENCE [LARGE SCALE GENOMIC DNA]</scope>
    <source>
        <strain evidence="5">DSM 19732 / NBRC 101661 / EBR45</strain>
    </source>
</reference>
<organism evidence="4 5">
    <name type="scientific">Acetivibrio clariflavus (strain DSM 19732 / NBRC 101661 / EBR45)</name>
    <name type="common">Clostridium clariflavum</name>
    <dbReference type="NCBI Taxonomy" id="720554"/>
    <lineage>
        <taxon>Bacteria</taxon>
        <taxon>Bacillati</taxon>
        <taxon>Bacillota</taxon>
        <taxon>Clostridia</taxon>
        <taxon>Eubacteriales</taxon>
        <taxon>Oscillospiraceae</taxon>
        <taxon>Acetivibrio</taxon>
    </lineage>
</organism>
<keyword evidence="2" id="KW-0732">Signal</keyword>
<evidence type="ECO:0000313" key="5">
    <source>
        <dbReference type="Proteomes" id="UP000005435"/>
    </source>
</evidence>
<dbReference type="RefSeq" id="WP_014253968.1">
    <property type="nucleotide sequence ID" value="NC_016627.1"/>
</dbReference>
<dbReference type="AlphaFoldDB" id="G8LTZ1"/>
<gene>
    <name evidence="4" type="ordered locus">Clocl_0629</name>
</gene>
<dbReference type="EMBL" id="CP003065">
    <property type="protein sequence ID" value="AEV67337.1"/>
    <property type="molecule type" value="Genomic_DNA"/>
</dbReference>
<sequence precursor="true">MNKKYLFKKSIALSVTLILFLSVLSPTYGRETAEKIYTGINNANAILNNIDYRDVKQTNVWSKEAICEVSALEIMKGYGNQTFGRTSPVTKEQALTLIYNAAGREAEAQVAAETLNAKRAADNRKTYAPAMWSDGYLQLAANDGLISAKDLEDALTADQSTLTEGSFYRSSAAQRQDVAFWIATVLGLPPVYSQQKIFNSYSDWSQADPYKIPYIEAVLQNNIMSGLGNGRFNPRGSVTREQMAQIIQNALSIILPLRGYERKLGTIESIESSIDFTDGQSITRNIYNVRNSNGKRHQIITEFIAGKSQQDLRNELNGSIKERENTDLIVYKDGWLGKSSILESGDRIEYTVTSEGKVAFVKVISNISETKYLVAKVNSINKANQTLNISKVFDLDYPNVDLEDKNFSFDGEGKDVNATFVYSSDVEVFVDNMKSAIDDIEPGMDVILSITDNMITGIKSVVLKLRDQGVASGIVEDNNPHLGYITLYNEKRLKDESEPNIKTYNYSNPKNITIIKNHKPASIEDIEGGDSVYIKFDDEGNIELISAVDNYVQKHGKVLSKKLTSLAIQYDDGTQQILAVSNDIPVILDKKMVDYDSIKEGDRVKLLLNITDSFTKLKQITIEGDEHFIAGIYKGVVDKLDEISNNLVVKNMEVLKNGKWQRVEQKGYSAIGLAEGNEIYYKNNNIDLDFVNKRLRGNQAYIAVEKDYGGEEKAILVSFKEKDDTELNELNDNILLNTMGSEGELVLKNGKNSIAYNKGTIIVKDKRLVTGSSISPEDTAHIIANREFDNGKYYANVVEITPGNDQNSIVIYRGRIANINENKDFTISAFSQLNGVNWDFYNTPKTFRITYDTRIIDDSGVVGQRNFTDYGESSFKDRTVYILAKGTDALLVNTVPYGNVSVKGEIYEIVGEEEPSELTVVNAKIYNSSTYMWENSKDMRLRILNNSIILKNNSIAEAKDIEKGDKVRIIKKDDSRTGDAYIIFVESN</sequence>
<dbReference type="HOGENOM" id="CLU_011985_0_0_9"/>
<dbReference type="eggNOG" id="COG5279">
    <property type="taxonomic scope" value="Bacteria"/>
</dbReference>
<dbReference type="InterPro" id="IPR001119">
    <property type="entry name" value="SLH_dom"/>
</dbReference>
<protein>
    <submittedName>
        <fullName evidence="4">Putative S-layer protein</fullName>
    </submittedName>
</protein>
<dbReference type="Proteomes" id="UP000005435">
    <property type="component" value="Chromosome"/>
</dbReference>
<feature type="domain" description="SLH" evidence="3">
    <location>
        <begin position="198"/>
        <end position="261"/>
    </location>
</feature>
<reference evidence="5" key="1">
    <citation type="submission" date="2011-12" db="EMBL/GenBank/DDBJ databases">
        <title>Complete sequence of Clostridium clariflavum DSM 19732.</title>
        <authorList>
            <consortium name="US DOE Joint Genome Institute"/>
            <person name="Lucas S."/>
            <person name="Han J."/>
            <person name="Lapidus A."/>
            <person name="Cheng J.-F."/>
            <person name="Goodwin L."/>
            <person name="Pitluck S."/>
            <person name="Peters L."/>
            <person name="Teshima H."/>
            <person name="Detter J.C."/>
            <person name="Han C."/>
            <person name="Tapia R."/>
            <person name="Land M."/>
            <person name="Hauser L."/>
            <person name="Kyrpides N."/>
            <person name="Ivanova N."/>
            <person name="Pagani I."/>
            <person name="Kitzmiller T."/>
            <person name="Lynd L."/>
            <person name="Izquierdo J."/>
            <person name="Woyke T."/>
        </authorList>
    </citation>
    <scope>NUCLEOTIDE SEQUENCE [LARGE SCALE GENOMIC DNA]</scope>
    <source>
        <strain evidence="5">DSM 19732 / NBRC 101661 / EBR45</strain>
    </source>
</reference>
<feature type="chain" id="PRO_5039549556" evidence="2">
    <location>
        <begin position="30"/>
        <end position="988"/>
    </location>
</feature>
<dbReference type="Pfam" id="PF00395">
    <property type="entry name" value="SLH"/>
    <property type="match status" value="2"/>
</dbReference>
<evidence type="ECO:0000313" key="4">
    <source>
        <dbReference type="EMBL" id="AEV67337.1"/>
    </source>
</evidence>
<keyword evidence="5" id="KW-1185">Reference proteome</keyword>
<feature type="signal peptide" evidence="2">
    <location>
        <begin position="1"/>
        <end position="29"/>
    </location>
</feature>
<dbReference type="STRING" id="720554.Clocl_0629"/>
<accession>G8LTZ1</accession>
<dbReference type="OrthoDB" id="308958at2"/>
<keyword evidence="1" id="KW-0677">Repeat</keyword>
<feature type="domain" description="SLH" evidence="3">
    <location>
        <begin position="49"/>
        <end position="112"/>
    </location>
</feature>
<name>G8LTZ1_ACECE</name>
<evidence type="ECO:0000256" key="1">
    <source>
        <dbReference type="ARBA" id="ARBA00022737"/>
    </source>
</evidence>